<sequence>MKTQLKGIAEKSLQVAPANKRAQFAKDLDKLISGDYVLVPKEPTQKMLNAGHIIMNSVKGSDVHSATNAKRRECYKAMIEAAQEASL</sequence>
<organism evidence="1 2">
    <name type="scientific">Acinetobacter parvus NIPH 1103</name>
    <dbReference type="NCBI Taxonomy" id="1217671"/>
    <lineage>
        <taxon>Bacteria</taxon>
        <taxon>Pseudomonadati</taxon>
        <taxon>Pseudomonadota</taxon>
        <taxon>Gammaproteobacteria</taxon>
        <taxon>Moraxellales</taxon>
        <taxon>Moraxellaceae</taxon>
        <taxon>Acinetobacter</taxon>
    </lineage>
</organism>
<dbReference type="EMBL" id="APOL01000042">
    <property type="protein sequence ID" value="ENU32419.1"/>
    <property type="molecule type" value="Genomic_DNA"/>
</dbReference>
<protein>
    <submittedName>
        <fullName evidence="1">Uncharacterized protein</fullName>
    </submittedName>
</protein>
<dbReference type="AlphaFoldDB" id="N8RFU9"/>
<evidence type="ECO:0000313" key="1">
    <source>
        <dbReference type="EMBL" id="ENU32419.1"/>
    </source>
</evidence>
<comment type="caution">
    <text evidence="1">The sequence shown here is derived from an EMBL/GenBank/DDBJ whole genome shotgun (WGS) entry which is preliminary data.</text>
</comment>
<proteinExistence type="predicted"/>
<dbReference type="HOGENOM" id="CLU_2299613_0_0_6"/>
<dbReference type="Proteomes" id="UP000018426">
    <property type="component" value="Unassembled WGS sequence"/>
</dbReference>
<accession>N8RFU9</accession>
<reference evidence="1 2" key="1">
    <citation type="submission" date="2013-02" db="EMBL/GenBank/DDBJ databases">
        <title>The Genome Sequence of Acinetobacter parvus NIPH 1103.</title>
        <authorList>
            <consortium name="The Broad Institute Genome Sequencing Platform"/>
            <consortium name="The Broad Institute Genome Sequencing Center for Infectious Disease"/>
            <person name="Cerqueira G."/>
            <person name="Feldgarden M."/>
            <person name="Courvalin P."/>
            <person name="Perichon B."/>
            <person name="Grillot-Courvalin C."/>
            <person name="Clermont D."/>
            <person name="Rocha E."/>
            <person name="Yoon E.-J."/>
            <person name="Nemec A."/>
            <person name="Walker B."/>
            <person name="Young S.K."/>
            <person name="Zeng Q."/>
            <person name="Gargeya S."/>
            <person name="Fitzgerald M."/>
            <person name="Haas B."/>
            <person name="Abouelleil A."/>
            <person name="Alvarado L."/>
            <person name="Arachchi H.M."/>
            <person name="Berlin A.M."/>
            <person name="Chapman S.B."/>
            <person name="Dewar J."/>
            <person name="Goldberg J."/>
            <person name="Griggs A."/>
            <person name="Gujja S."/>
            <person name="Hansen M."/>
            <person name="Howarth C."/>
            <person name="Imamovic A."/>
            <person name="Larimer J."/>
            <person name="McCowan C."/>
            <person name="Murphy C."/>
            <person name="Neiman D."/>
            <person name="Pearson M."/>
            <person name="Priest M."/>
            <person name="Roberts A."/>
            <person name="Saif S."/>
            <person name="Shea T."/>
            <person name="Sisk P."/>
            <person name="Sykes S."/>
            <person name="Wortman J."/>
            <person name="Nusbaum C."/>
            <person name="Birren B."/>
        </authorList>
    </citation>
    <scope>NUCLEOTIDE SEQUENCE [LARGE SCALE GENOMIC DNA]</scope>
    <source>
        <strain evidence="1 2">NIPH 1103</strain>
    </source>
</reference>
<evidence type="ECO:0000313" key="2">
    <source>
        <dbReference type="Proteomes" id="UP000018426"/>
    </source>
</evidence>
<dbReference type="PATRIC" id="fig|1217671.3.peg.2362"/>
<name>N8RFU9_9GAMM</name>
<gene>
    <name evidence="1" type="ORF">F989_02399</name>
</gene>